<feature type="region of interest" description="Disordered" evidence="1">
    <location>
        <begin position="1"/>
        <end position="26"/>
    </location>
</feature>
<keyword evidence="3" id="KW-1185">Reference proteome</keyword>
<dbReference type="AlphaFoldDB" id="A0AAI9V0I3"/>
<protein>
    <submittedName>
        <fullName evidence="2">Uncharacterized protein</fullName>
    </submittedName>
</protein>
<gene>
    <name evidence="2" type="ORF">CCUS01_06703</name>
</gene>
<dbReference type="EMBL" id="MPDP01000253">
    <property type="protein sequence ID" value="KAK1468201.1"/>
    <property type="molecule type" value="Genomic_DNA"/>
</dbReference>
<evidence type="ECO:0000313" key="3">
    <source>
        <dbReference type="Proteomes" id="UP001239213"/>
    </source>
</evidence>
<comment type="caution">
    <text evidence="2">The sequence shown here is derived from an EMBL/GenBank/DDBJ whole genome shotgun (WGS) entry which is preliminary data.</text>
</comment>
<accession>A0AAI9V0I3</accession>
<organism evidence="2 3">
    <name type="scientific">Colletotrichum cuscutae</name>
    <dbReference type="NCBI Taxonomy" id="1209917"/>
    <lineage>
        <taxon>Eukaryota</taxon>
        <taxon>Fungi</taxon>
        <taxon>Dikarya</taxon>
        <taxon>Ascomycota</taxon>
        <taxon>Pezizomycotina</taxon>
        <taxon>Sordariomycetes</taxon>
        <taxon>Hypocreomycetidae</taxon>
        <taxon>Glomerellales</taxon>
        <taxon>Glomerellaceae</taxon>
        <taxon>Colletotrichum</taxon>
        <taxon>Colletotrichum acutatum species complex</taxon>
    </lineage>
</organism>
<reference evidence="2" key="1">
    <citation type="submission" date="2016-11" db="EMBL/GenBank/DDBJ databases">
        <title>The genome sequence of Colletotrichum cuscutae.</title>
        <authorList>
            <person name="Baroncelli R."/>
        </authorList>
    </citation>
    <scope>NUCLEOTIDE SEQUENCE</scope>
    <source>
        <strain evidence="2">IMI 304802</strain>
    </source>
</reference>
<sequence length="99" mass="11171">MTLPAVTKRIRNMDESGLEEPDSQESNFDHLYWPDESAMDSSSDGLVTIDWHSINVYRRGPKAEFRIVCALADKVEILLRKQAVAVAELRAAHTALSRE</sequence>
<proteinExistence type="predicted"/>
<dbReference type="Proteomes" id="UP001239213">
    <property type="component" value="Unassembled WGS sequence"/>
</dbReference>
<name>A0AAI9V0I3_9PEZI</name>
<evidence type="ECO:0000313" key="2">
    <source>
        <dbReference type="EMBL" id="KAK1468201.1"/>
    </source>
</evidence>
<evidence type="ECO:0000256" key="1">
    <source>
        <dbReference type="SAM" id="MobiDB-lite"/>
    </source>
</evidence>